<dbReference type="InterPro" id="IPR023286">
    <property type="entry name" value="ABATE_dom_sf"/>
</dbReference>
<dbReference type="OrthoDB" id="123307at2"/>
<comment type="caution">
    <text evidence="2">The sequence shown here is derived from an EMBL/GenBank/DDBJ whole genome shotgun (WGS) entry which is preliminary data.</text>
</comment>
<dbReference type="AlphaFoldDB" id="I8RKD2"/>
<name>I8RKD2_9FIRM</name>
<organism evidence="2 3">
    <name type="scientific">Pelosinus fermentans B4</name>
    <dbReference type="NCBI Taxonomy" id="1149862"/>
    <lineage>
        <taxon>Bacteria</taxon>
        <taxon>Bacillati</taxon>
        <taxon>Bacillota</taxon>
        <taxon>Negativicutes</taxon>
        <taxon>Selenomonadales</taxon>
        <taxon>Sporomusaceae</taxon>
        <taxon>Pelosinus</taxon>
    </lineage>
</organism>
<dbReference type="Pfam" id="PF11706">
    <property type="entry name" value="zf-CGNR"/>
    <property type="match status" value="1"/>
</dbReference>
<dbReference type="PATRIC" id="fig|1149862.3.peg.1737"/>
<sequence>MMRELSLDFLNTRWYLTHKLNKEILTDPILFKEFLEVRQLQVEIPLSFGTIESLLELRTFLAKVLEDYTRENSISLEAIKRINHYLAISTCRRVVEQGEHGIRITIQPLSIDWNWIIAEITASFVELIEYGDNNRIKICENPDCKWFFYDETKSRTKRWCDDKCASLMKVRKFRAKKKIIAKTAGTLE</sequence>
<keyword evidence="3" id="KW-1185">Reference proteome</keyword>
<dbReference type="EMBL" id="AKVJ01000022">
    <property type="protein sequence ID" value="EIW18795.1"/>
    <property type="molecule type" value="Genomic_DNA"/>
</dbReference>
<accession>I8RKD2</accession>
<evidence type="ECO:0000313" key="2">
    <source>
        <dbReference type="EMBL" id="EIW18795.1"/>
    </source>
</evidence>
<reference evidence="2 3" key="1">
    <citation type="journal article" date="2012" name="J. Bacteriol.">
        <title>Draft Genome Sequences for Two Metal-Reducing Pelosinus fermentans Strains Isolated from a Cr(VI)-Contaminated Site and for Type Strain R7.</title>
        <authorList>
            <person name="Brown S.D."/>
            <person name="Podar M."/>
            <person name="Klingeman D.M."/>
            <person name="Johnson C.M."/>
            <person name="Yang Z.K."/>
            <person name="Utturkar S.M."/>
            <person name="Land M.L."/>
            <person name="Mosher J.J."/>
            <person name="Hurt R.A.Jr."/>
            <person name="Phelps T.J."/>
            <person name="Palumbo A.V."/>
            <person name="Arkin A.P."/>
            <person name="Hazen T.C."/>
            <person name="Elias D.A."/>
        </authorList>
    </citation>
    <scope>NUCLEOTIDE SEQUENCE [LARGE SCALE GENOMIC DNA]</scope>
    <source>
        <strain evidence="2 3">B4</strain>
    </source>
</reference>
<gene>
    <name evidence="2" type="ORF">FB4_0320</name>
</gene>
<dbReference type="InterPro" id="IPR021005">
    <property type="entry name" value="Znf_CGNR"/>
</dbReference>
<feature type="domain" description="Zinc finger CGNR" evidence="1">
    <location>
        <begin position="135"/>
        <end position="177"/>
    </location>
</feature>
<evidence type="ECO:0000259" key="1">
    <source>
        <dbReference type="Pfam" id="PF11706"/>
    </source>
</evidence>
<dbReference type="Gene3D" id="1.10.3300.10">
    <property type="entry name" value="Jann2411-like domain"/>
    <property type="match status" value="1"/>
</dbReference>
<dbReference type="SUPFAM" id="SSF160904">
    <property type="entry name" value="Jann2411-like"/>
    <property type="match status" value="1"/>
</dbReference>
<dbReference type="Proteomes" id="UP000004324">
    <property type="component" value="Unassembled WGS sequence"/>
</dbReference>
<protein>
    <recommendedName>
        <fullName evidence="1">Zinc finger CGNR domain-containing protein</fullName>
    </recommendedName>
</protein>
<proteinExistence type="predicted"/>
<dbReference type="Pfam" id="PF07336">
    <property type="entry name" value="ABATE"/>
    <property type="match status" value="1"/>
</dbReference>
<dbReference type="PANTHER" id="PTHR35525">
    <property type="entry name" value="BLL6575 PROTEIN"/>
    <property type="match status" value="1"/>
</dbReference>
<dbReference type="RefSeq" id="WP_007933182.1">
    <property type="nucleotide sequence ID" value="NZ_AKVJ01000022.1"/>
</dbReference>
<dbReference type="InterPro" id="IPR010852">
    <property type="entry name" value="ABATE"/>
</dbReference>
<evidence type="ECO:0000313" key="3">
    <source>
        <dbReference type="Proteomes" id="UP000004324"/>
    </source>
</evidence>
<dbReference type="PANTHER" id="PTHR35525:SF3">
    <property type="entry name" value="BLL6575 PROTEIN"/>
    <property type="match status" value="1"/>
</dbReference>